<proteinExistence type="predicted"/>
<comment type="caution">
    <text evidence="1">The sequence shown here is derived from an EMBL/GenBank/DDBJ whole genome shotgun (WGS) entry which is preliminary data.</text>
</comment>
<protein>
    <recommendedName>
        <fullName evidence="3">F-box domain-containing protein</fullName>
    </recommendedName>
</protein>
<name>A0A8H6ZJK4_9AGAR</name>
<accession>A0A8H6ZJK4</accession>
<dbReference type="SUPFAM" id="SSF52047">
    <property type="entry name" value="RNI-like"/>
    <property type="match status" value="1"/>
</dbReference>
<dbReference type="InterPro" id="IPR032675">
    <property type="entry name" value="LRR_dom_sf"/>
</dbReference>
<organism evidence="1 2">
    <name type="scientific">Mycena sanguinolenta</name>
    <dbReference type="NCBI Taxonomy" id="230812"/>
    <lineage>
        <taxon>Eukaryota</taxon>
        <taxon>Fungi</taxon>
        <taxon>Dikarya</taxon>
        <taxon>Basidiomycota</taxon>
        <taxon>Agaricomycotina</taxon>
        <taxon>Agaricomycetes</taxon>
        <taxon>Agaricomycetidae</taxon>
        <taxon>Agaricales</taxon>
        <taxon>Marasmiineae</taxon>
        <taxon>Mycenaceae</taxon>
        <taxon>Mycena</taxon>
    </lineage>
</organism>
<keyword evidence="2" id="KW-1185">Reference proteome</keyword>
<evidence type="ECO:0000313" key="2">
    <source>
        <dbReference type="Proteomes" id="UP000623467"/>
    </source>
</evidence>
<evidence type="ECO:0000313" key="1">
    <source>
        <dbReference type="EMBL" id="KAF7376700.1"/>
    </source>
</evidence>
<evidence type="ECO:0008006" key="3">
    <source>
        <dbReference type="Google" id="ProtNLM"/>
    </source>
</evidence>
<dbReference type="EMBL" id="JACAZH010000001">
    <property type="protein sequence ID" value="KAF7376700.1"/>
    <property type="molecule type" value="Genomic_DNA"/>
</dbReference>
<dbReference type="OrthoDB" id="3365698at2759"/>
<dbReference type="Proteomes" id="UP000623467">
    <property type="component" value="Unassembled WGS sequence"/>
</dbReference>
<dbReference type="AlphaFoldDB" id="A0A8H6ZJK4"/>
<dbReference type="Gene3D" id="3.80.10.10">
    <property type="entry name" value="Ribonuclease Inhibitor"/>
    <property type="match status" value="1"/>
</dbReference>
<reference evidence="1" key="1">
    <citation type="submission" date="2020-05" db="EMBL/GenBank/DDBJ databases">
        <title>Mycena genomes resolve the evolution of fungal bioluminescence.</title>
        <authorList>
            <person name="Tsai I.J."/>
        </authorList>
    </citation>
    <scope>NUCLEOTIDE SEQUENCE</scope>
    <source>
        <strain evidence="1">160909Yilan</strain>
    </source>
</reference>
<sequence>MLPMSSPFASKLGTNYCPTDTDIIEIKSLLVEPLSRLAHIDSRIADLQETIDKLTEERTALGTYVDAHKALLSPVRRIPLDILQEIFVACLPTHQNCAMTASEPPILLGRVCSAWRTLSFLNPRLWTRLHIAEPQIPADTSLHAIREQKYTQRVEVTTSWLKRSGKYPLSISVFGSANHFAVSPEFSGQILRALIPFASQWRNITIGGVTTTVLEALASVTAEDVPVLQAVNLYSIYESQQQTNTQWDAFGLLNAPSLSCFSFLGACRDLLTFPLQWARITRLYIASQGWNPHGPPLTSHRAVEILSLCLHLRIFHLLVDDRVPSPDDLPRQTILELPCLLELGISSLGKPVNRTGGLFSYVALPELRFLGMQPTLYPPTDDDEVQITYFPLLATSPRLETLEIDTGLFNTESFAELLRTLPPAIRQLEFTGHGDLAGLNDEVLAALTPSSGRSFSCPNLQELQITNCDLSAQAILDFIKARMAAEPTTLRQVKIHLVRKMEQDIRPDIQPFLDAGLELDITHPSPPSWSASPWLGLSDLVG</sequence>
<gene>
    <name evidence="1" type="ORF">MSAN_00087000</name>
</gene>